<reference evidence="2 3" key="1">
    <citation type="submission" date="2021-12" db="EMBL/GenBank/DDBJ databases">
        <title>Siccirubricoccus leaddurans sp. nov., a high concentration Zn2+ tolerance bacterium.</title>
        <authorList>
            <person name="Cao Y."/>
        </authorList>
    </citation>
    <scope>NUCLEOTIDE SEQUENCE [LARGE SCALE GENOMIC DNA]</scope>
    <source>
        <strain evidence="2 3">KC 17139</strain>
    </source>
</reference>
<proteinExistence type="predicted"/>
<dbReference type="EMBL" id="JAFIRR010000052">
    <property type="protein sequence ID" value="MCO6416291.1"/>
    <property type="molecule type" value="Genomic_DNA"/>
</dbReference>
<comment type="caution">
    <text evidence="2">The sequence shown here is derived from an EMBL/GenBank/DDBJ whole genome shotgun (WGS) entry which is preliminary data.</text>
</comment>
<evidence type="ECO:0000313" key="2">
    <source>
        <dbReference type="EMBL" id="MCO6416291.1"/>
    </source>
</evidence>
<dbReference type="InterPro" id="IPR018647">
    <property type="entry name" value="SLFN_3-like_DNA/RNA_helicase"/>
</dbReference>
<accession>A0ABT1D2Z1</accession>
<protein>
    <submittedName>
        <fullName evidence="2">DUF2075 domain-containing protein</fullName>
    </submittedName>
</protein>
<evidence type="ECO:0000313" key="3">
    <source>
        <dbReference type="Proteomes" id="UP001523392"/>
    </source>
</evidence>
<dbReference type="Gene3D" id="3.40.50.300">
    <property type="entry name" value="P-loop containing nucleotide triphosphate hydrolases"/>
    <property type="match status" value="1"/>
</dbReference>
<organism evidence="2 3">
    <name type="scientific">Siccirubricoccus soli</name>
    <dbReference type="NCBI Taxonomy" id="2899147"/>
    <lineage>
        <taxon>Bacteria</taxon>
        <taxon>Pseudomonadati</taxon>
        <taxon>Pseudomonadota</taxon>
        <taxon>Alphaproteobacteria</taxon>
        <taxon>Acetobacterales</taxon>
        <taxon>Roseomonadaceae</taxon>
        <taxon>Siccirubricoccus</taxon>
    </lineage>
</organism>
<keyword evidence="3" id="KW-1185">Reference proteome</keyword>
<dbReference type="Proteomes" id="UP001523392">
    <property type="component" value="Unassembled WGS sequence"/>
</dbReference>
<evidence type="ECO:0000259" key="1">
    <source>
        <dbReference type="Pfam" id="PF09848"/>
    </source>
</evidence>
<name>A0ABT1D2Z1_9PROT</name>
<dbReference type="Pfam" id="PF09848">
    <property type="entry name" value="SLFN-g3_helicase"/>
    <property type="match status" value="1"/>
</dbReference>
<sequence length="674" mass="72147">MRTWHACTGAELLAEDPAVTAGRLASAQQLRGFPGSADQELAWRAQIAALRRAVAALGGEAWTIALEYELLRLEKRIDAVVLTDRAILCLEFKTAPPSPAALAEAEDYALDLRDFHAGSRRHAIVPLLVAGQGGFRPPEQPWLLPTHPTAPLPCGPGALDQAIAWVQRSLPPPATPLDGAAWLAAPYRPVPSIVEAATMLYARHGVAEIAAARADAPSLTRTAAAIARQIARAKAEGAKLVVFVTGIPGAGKTLCGLNAVFGPARQEGAAFLTGNVPLVAVLREALVRDAVTRDEAGRAEAERRTRAALQNVHRFLEDGATAPGRPPPERLIIFDEAQRAWDEAKARLGTQNKRSRLTMSEPAHTLEIMGRHQGWAVVVALIGNGQEINTGEAGLREWGRVIAANRAWRAVAAPRALAAADPVQRLADGPAPWLDIEADLDLTLPMRSLREAAGAEWVAALLEGDAASAQRIAATAPGLPYYLTRDLGALRAALRQLARGNRRAGLVRAAGARRLRAEGLAAEVASREVADWFLRRWPDVRASDALEAAATEYACQGLELDVVGLAWGGDFIRQGGAWLARAFIGHRWQAAPRDFAFIRNTYRVLLTRARYETIIWVPPGSAATEPFHDRTRPAAEMDAIATHLLACGAMPLASLPATPAPVVAPDLLAPLRQS</sequence>
<gene>
    <name evidence="2" type="ORF">JYK14_08930</name>
</gene>
<dbReference type="RefSeq" id="WP_252952901.1">
    <property type="nucleotide sequence ID" value="NZ_JAFIRR010000052.1"/>
</dbReference>
<feature type="domain" description="Schlafen group 3-like DNA/RNA helicase" evidence="1">
    <location>
        <begin position="241"/>
        <end position="618"/>
    </location>
</feature>
<dbReference type="InterPro" id="IPR027417">
    <property type="entry name" value="P-loop_NTPase"/>
</dbReference>